<sequence>NYFPSIEAALTQPVEDFLDRAFARLNERPADEP</sequence>
<dbReference type="EMBL" id="JAAZSR010000094">
    <property type="protein sequence ID" value="NKX50477.1"/>
    <property type="molecule type" value="Genomic_DNA"/>
</dbReference>
<reference evidence="1 2" key="1">
    <citation type="submission" date="2020-04" db="EMBL/GenBank/DDBJ databases">
        <authorList>
            <person name="Liu S."/>
        </authorList>
    </citation>
    <scope>NUCLEOTIDE SEQUENCE [LARGE SCALE GENOMIC DNA]</scope>
    <source>
        <strain evidence="1 2">CGMCC 1.15091</strain>
    </source>
</reference>
<name>A0ABX1JRR0_9MICC</name>
<proteinExistence type="predicted"/>
<keyword evidence="2" id="KW-1185">Reference proteome</keyword>
<evidence type="ECO:0000313" key="1">
    <source>
        <dbReference type="EMBL" id="NKX50477.1"/>
    </source>
</evidence>
<organism evidence="1 2">
    <name type="scientific">Arthrobacter deserti</name>
    <dbReference type="NCBI Taxonomy" id="1742687"/>
    <lineage>
        <taxon>Bacteria</taxon>
        <taxon>Bacillati</taxon>
        <taxon>Actinomycetota</taxon>
        <taxon>Actinomycetes</taxon>
        <taxon>Micrococcales</taxon>
        <taxon>Micrococcaceae</taxon>
        <taxon>Arthrobacter</taxon>
    </lineage>
</organism>
<dbReference type="Proteomes" id="UP000523795">
    <property type="component" value="Unassembled WGS sequence"/>
</dbReference>
<evidence type="ECO:0000313" key="2">
    <source>
        <dbReference type="Proteomes" id="UP000523795"/>
    </source>
</evidence>
<protein>
    <submittedName>
        <fullName evidence="1">TetR/AcrR family transcriptional regulator</fullName>
    </submittedName>
</protein>
<feature type="non-terminal residue" evidence="1">
    <location>
        <position position="1"/>
    </location>
</feature>
<gene>
    <name evidence="1" type="ORF">HER39_07830</name>
</gene>
<feature type="non-terminal residue" evidence="1">
    <location>
        <position position="33"/>
    </location>
</feature>
<comment type="caution">
    <text evidence="1">The sequence shown here is derived from an EMBL/GenBank/DDBJ whole genome shotgun (WGS) entry which is preliminary data.</text>
</comment>
<accession>A0ABX1JRR0</accession>